<dbReference type="NCBIfam" id="TIGR03317">
    <property type="entry name" value="ygfZ_signature"/>
    <property type="match status" value="1"/>
</dbReference>
<comment type="caution">
    <text evidence="3">The sequence shown here is derived from an EMBL/GenBank/DDBJ whole genome shotgun (WGS) entry which is preliminary data.</text>
</comment>
<dbReference type="Gene3D" id="3.30.1360.120">
    <property type="entry name" value="Probable tRNA modification gtpase trme, domain 1"/>
    <property type="match status" value="2"/>
</dbReference>
<evidence type="ECO:0000313" key="3">
    <source>
        <dbReference type="EMBL" id="MEA5391342.1"/>
    </source>
</evidence>
<dbReference type="InterPro" id="IPR027266">
    <property type="entry name" value="TrmE/GcvT-like"/>
</dbReference>
<dbReference type="InterPro" id="IPR017703">
    <property type="entry name" value="YgfZ/GCV_T_CS"/>
</dbReference>
<reference evidence="3 4" key="1">
    <citation type="submission" date="2023-12" db="EMBL/GenBank/DDBJ databases">
        <title>Baltic Sea Cyanobacteria.</title>
        <authorList>
            <person name="Delbaje E."/>
            <person name="Fewer D.P."/>
            <person name="Shishido T.K."/>
        </authorList>
    </citation>
    <scope>NUCLEOTIDE SEQUENCE [LARGE SCALE GENOMIC DNA]</scope>
    <source>
        <strain evidence="3 4">UHCC 0139</strain>
    </source>
</reference>
<dbReference type="RefSeq" id="WP_323305373.1">
    <property type="nucleotide sequence ID" value="NZ_JAYGHX010000004.1"/>
</dbReference>
<evidence type="ECO:0000256" key="1">
    <source>
        <dbReference type="ARBA" id="ARBA00022946"/>
    </source>
</evidence>
<organism evidence="3 4">
    <name type="scientific">Cyanobium gracile UHCC 0139</name>
    <dbReference type="NCBI Taxonomy" id="3110308"/>
    <lineage>
        <taxon>Bacteria</taxon>
        <taxon>Bacillati</taxon>
        <taxon>Cyanobacteriota</taxon>
        <taxon>Cyanophyceae</taxon>
        <taxon>Synechococcales</taxon>
        <taxon>Prochlorococcaceae</taxon>
        <taxon>Cyanobium</taxon>
    </lineage>
</organism>
<accession>A0ABU5RU79</accession>
<dbReference type="Proteomes" id="UP001304461">
    <property type="component" value="Unassembled WGS sequence"/>
</dbReference>
<protein>
    <submittedName>
        <fullName evidence="3">Folate-binding protein</fullName>
    </submittedName>
</protein>
<dbReference type="PANTHER" id="PTHR22602">
    <property type="entry name" value="TRANSFERASE CAF17, MITOCHONDRIAL-RELATED"/>
    <property type="match status" value="1"/>
</dbReference>
<sequence>MAPSPNPTPTAADPWPWRPPEGSRWSRPVGLLRLDGPDTLRVLHGQTSQALEGARPGQWLGTCCISPTARLRALAEVLVDDAGAWLVIVDGDAAAVRTALDRVLFPADKVRLGPVTAAVLHQPLGAPEPEALPGGSWAPLEGSPGWQLGDALLLPAEAPLPPVLAARRPLEPQEAERWRIQQGLPAAPGEINEEINPFELGLAERVSLSKGCYVGQETLAKLATYDGVKQQLRRWWATAVPVEAVPEGAVAAGTPLQDGAGGRAGLITSSLELPGDGGWIGLALVRKAWLQESQLLSGAAPGVALHLSVPEAFQSPPVGPGGKAPS</sequence>
<feature type="region of interest" description="Disordered" evidence="2">
    <location>
        <begin position="1"/>
        <end position="22"/>
    </location>
</feature>
<dbReference type="SUPFAM" id="SSF103025">
    <property type="entry name" value="Folate-binding domain"/>
    <property type="match status" value="1"/>
</dbReference>
<proteinExistence type="predicted"/>
<dbReference type="InterPro" id="IPR045179">
    <property type="entry name" value="YgfZ/GcvT"/>
</dbReference>
<evidence type="ECO:0000256" key="2">
    <source>
        <dbReference type="SAM" id="MobiDB-lite"/>
    </source>
</evidence>
<keyword evidence="4" id="KW-1185">Reference proteome</keyword>
<dbReference type="PANTHER" id="PTHR22602:SF0">
    <property type="entry name" value="TRANSFERASE CAF17, MITOCHONDRIAL-RELATED"/>
    <property type="match status" value="1"/>
</dbReference>
<keyword evidence="1" id="KW-0809">Transit peptide</keyword>
<gene>
    <name evidence="3" type="ORF">VB738_08730</name>
</gene>
<name>A0ABU5RU79_9CYAN</name>
<evidence type="ECO:0000313" key="4">
    <source>
        <dbReference type="Proteomes" id="UP001304461"/>
    </source>
</evidence>
<dbReference type="EMBL" id="JAYGHX010000004">
    <property type="protein sequence ID" value="MEA5391342.1"/>
    <property type="molecule type" value="Genomic_DNA"/>
</dbReference>